<dbReference type="GO" id="GO:0005886">
    <property type="term" value="C:plasma membrane"/>
    <property type="evidence" value="ECO:0000318"/>
    <property type="project" value="GO_Central"/>
</dbReference>
<feature type="transmembrane region" description="Helical" evidence="9">
    <location>
        <begin position="626"/>
        <end position="647"/>
    </location>
</feature>
<dbReference type="SUPFAM" id="SSF161070">
    <property type="entry name" value="SNF-like"/>
    <property type="match status" value="1"/>
</dbReference>
<dbReference type="AlphaFoldDB" id="A0A7M7LVW8"/>
<dbReference type="KEGG" id="spu:100889790"/>
<feature type="compositionally biased region" description="Acidic residues" evidence="8">
    <location>
        <begin position="92"/>
        <end position="113"/>
    </location>
</feature>
<dbReference type="PROSITE" id="PS50267">
    <property type="entry name" value="NA_NEUROTRAN_SYMP_3"/>
    <property type="match status" value="1"/>
</dbReference>
<dbReference type="InParanoid" id="A0A7M7LVW8"/>
<evidence type="ECO:0000256" key="5">
    <source>
        <dbReference type="ARBA" id="ARBA00022989"/>
    </source>
</evidence>
<dbReference type="PANTHER" id="PTHR11616:SF321">
    <property type="entry name" value="SODIUM-DEPENDENT NUTRIENT AMINO ACID TRANSPORTER 1-RELATED"/>
    <property type="match status" value="1"/>
</dbReference>
<feature type="transmembrane region" description="Helical" evidence="9">
    <location>
        <begin position="436"/>
        <end position="456"/>
    </location>
</feature>
<feature type="region of interest" description="Disordered" evidence="8">
    <location>
        <begin position="23"/>
        <end position="230"/>
    </location>
</feature>
<dbReference type="PANTHER" id="PTHR11616">
    <property type="entry name" value="SODIUM/CHLORIDE DEPENDENT TRANSPORTER"/>
    <property type="match status" value="1"/>
</dbReference>
<name>A0A7M7LVW8_STRPU</name>
<keyword evidence="7" id="KW-0325">Glycoprotein</keyword>
<proteinExistence type="inferred from homology"/>
<feature type="transmembrane region" description="Helical" evidence="9">
    <location>
        <begin position="930"/>
        <end position="953"/>
    </location>
</feature>
<feature type="compositionally biased region" description="Low complexity" evidence="8">
    <location>
        <begin position="201"/>
        <end position="222"/>
    </location>
</feature>
<evidence type="ECO:0000313" key="11">
    <source>
        <dbReference type="Proteomes" id="UP000007110"/>
    </source>
</evidence>
<organism evidence="10 11">
    <name type="scientific">Strongylocentrotus purpuratus</name>
    <name type="common">Purple sea urchin</name>
    <dbReference type="NCBI Taxonomy" id="7668"/>
    <lineage>
        <taxon>Eukaryota</taxon>
        <taxon>Metazoa</taxon>
        <taxon>Echinodermata</taxon>
        <taxon>Eleutherozoa</taxon>
        <taxon>Echinozoa</taxon>
        <taxon>Echinoidea</taxon>
        <taxon>Euechinoidea</taxon>
        <taxon>Echinacea</taxon>
        <taxon>Camarodonta</taxon>
        <taxon>Echinidea</taxon>
        <taxon>Strongylocentrotidae</taxon>
        <taxon>Strongylocentrotus</taxon>
    </lineage>
</organism>
<dbReference type="OrthoDB" id="5791184at2759"/>
<feature type="transmembrane region" description="Helical" evidence="9">
    <location>
        <begin position="477"/>
        <end position="497"/>
    </location>
</feature>
<keyword evidence="4 9" id="KW-0812">Transmembrane</keyword>
<evidence type="ECO:0000256" key="1">
    <source>
        <dbReference type="ARBA" id="ARBA00004141"/>
    </source>
</evidence>
<comment type="subcellular location">
    <subcellularLocation>
        <location evidence="1">Membrane</location>
        <topology evidence="1">Multi-pass membrane protein</topology>
    </subcellularLocation>
</comment>
<dbReference type="Proteomes" id="UP000007110">
    <property type="component" value="Unassembled WGS sequence"/>
</dbReference>
<evidence type="ECO:0000256" key="4">
    <source>
        <dbReference type="ARBA" id="ARBA00022692"/>
    </source>
</evidence>
<feature type="transmembrane region" description="Helical" evidence="9">
    <location>
        <begin position="708"/>
        <end position="731"/>
    </location>
</feature>
<dbReference type="GO" id="GO:0005283">
    <property type="term" value="F:amino acid:sodium symporter activity"/>
    <property type="evidence" value="ECO:0000318"/>
    <property type="project" value="GO_Central"/>
</dbReference>
<dbReference type="EnsemblMetazoa" id="XM_011670131">
    <property type="protein sequence ID" value="XP_011668433"/>
    <property type="gene ID" value="LOC100889790"/>
</dbReference>
<reference evidence="10" key="2">
    <citation type="submission" date="2021-01" db="UniProtKB">
        <authorList>
            <consortium name="EnsemblMetazoa"/>
        </authorList>
    </citation>
    <scope>IDENTIFICATION</scope>
</reference>
<feature type="transmembrane region" description="Helical" evidence="9">
    <location>
        <begin position="884"/>
        <end position="910"/>
    </location>
</feature>
<keyword evidence="5 9" id="KW-1133">Transmembrane helix</keyword>
<dbReference type="RefSeq" id="XP_011668433.2">
    <property type="nucleotide sequence ID" value="XM_011670131.2"/>
</dbReference>
<keyword evidence="3" id="KW-0813">Transport</keyword>
<dbReference type="OMA" id="NANDNCL"/>
<reference evidence="11" key="1">
    <citation type="submission" date="2015-02" db="EMBL/GenBank/DDBJ databases">
        <title>Genome sequencing for Strongylocentrotus purpuratus.</title>
        <authorList>
            <person name="Murali S."/>
            <person name="Liu Y."/>
            <person name="Vee V."/>
            <person name="English A."/>
            <person name="Wang M."/>
            <person name="Skinner E."/>
            <person name="Han Y."/>
            <person name="Muzny D.M."/>
            <person name="Worley K.C."/>
            <person name="Gibbs R.A."/>
        </authorList>
    </citation>
    <scope>NUCLEOTIDE SEQUENCE</scope>
</reference>
<dbReference type="GeneID" id="100889790"/>
<feature type="transmembrane region" description="Helical" evidence="9">
    <location>
        <begin position="808"/>
        <end position="829"/>
    </location>
</feature>
<dbReference type="Pfam" id="PF00209">
    <property type="entry name" value="SNF"/>
    <property type="match status" value="1"/>
</dbReference>
<evidence type="ECO:0000256" key="3">
    <source>
        <dbReference type="ARBA" id="ARBA00022448"/>
    </source>
</evidence>
<dbReference type="RefSeq" id="XP_011668429.2">
    <property type="nucleotide sequence ID" value="XM_011670127.2"/>
</dbReference>
<evidence type="ECO:0000256" key="9">
    <source>
        <dbReference type="SAM" id="Phobius"/>
    </source>
</evidence>
<keyword evidence="11" id="KW-1185">Reference proteome</keyword>
<feature type="transmembrane region" description="Helical" evidence="9">
    <location>
        <begin position="601"/>
        <end position="620"/>
    </location>
</feature>
<dbReference type="GO" id="GO:1903804">
    <property type="term" value="P:glycine import across plasma membrane"/>
    <property type="evidence" value="ECO:0000318"/>
    <property type="project" value="GO_Central"/>
</dbReference>
<evidence type="ECO:0000256" key="6">
    <source>
        <dbReference type="ARBA" id="ARBA00023136"/>
    </source>
</evidence>
<dbReference type="GO" id="GO:0035725">
    <property type="term" value="P:sodium ion transmembrane transport"/>
    <property type="evidence" value="ECO:0000318"/>
    <property type="project" value="GO_Central"/>
</dbReference>
<dbReference type="InterPro" id="IPR037272">
    <property type="entry name" value="SNS_sf"/>
</dbReference>
<feature type="compositionally biased region" description="Polar residues" evidence="8">
    <location>
        <begin position="58"/>
        <end position="70"/>
    </location>
</feature>
<evidence type="ECO:0000313" key="10">
    <source>
        <dbReference type="EnsemblMetazoa" id="XP_011668429"/>
    </source>
</evidence>
<dbReference type="PRINTS" id="PR00176">
    <property type="entry name" value="NANEUSMPORT"/>
</dbReference>
<evidence type="ECO:0000256" key="8">
    <source>
        <dbReference type="SAM" id="MobiDB-lite"/>
    </source>
</evidence>
<evidence type="ECO:0000256" key="7">
    <source>
        <dbReference type="ARBA" id="ARBA00023180"/>
    </source>
</evidence>
<feature type="region of interest" description="Disordered" evidence="8">
    <location>
        <begin position="1018"/>
        <end position="1082"/>
    </location>
</feature>
<keyword evidence="6 9" id="KW-0472">Membrane</keyword>
<feature type="transmembrane region" description="Helical" evidence="9">
    <location>
        <begin position="752"/>
        <end position="776"/>
    </location>
</feature>
<feature type="compositionally biased region" description="Acidic residues" evidence="8">
    <location>
        <begin position="138"/>
        <end position="156"/>
    </location>
</feature>
<evidence type="ECO:0000256" key="2">
    <source>
        <dbReference type="ARBA" id="ARBA00006459"/>
    </source>
</evidence>
<accession>A0A7M7LVW8</accession>
<feature type="compositionally biased region" description="Polar residues" evidence="8">
    <location>
        <begin position="1033"/>
        <end position="1042"/>
    </location>
</feature>
<feature type="transmembrane region" description="Helical" evidence="9">
    <location>
        <begin position="782"/>
        <end position="801"/>
    </location>
</feature>
<comment type="similarity">
    <text evidence="2">Belongs to the sodium:neurotransmitter symporter (SNF) (TC 2.A.22) family.</text>
</comment>
<feature type="transmembrane region" description="Helical" evidence="9">
    <location>
        <begin position="849"/>
        <end position="872"/>
    </location>
</feature>
<dbReference type="EnsemblMetazoa" id="XM_011670127">
    <property type="protein sequence ID" value="XP_011668429"/>
    <property type="gene ID" value="LOC100889790"/>
</dbReference>
<dbReference type="InterPro" id="IPR000175">
    <property type="entry name" value="Na/ntran_symport"/>
</dbReference>
<sequence>MDGGDYPVSMDFDGEFGMEVNANKVKDVDEIEPAISNGDGEEHYSNGMDMDLEAEFDSQLNDLNRSSNVGLSEAIWSAPPEEEGDIPTQNDPDIELHEEEEEEEDEGEPEVEEPAPLVYDAPEAEEPPEDVNAGEGFLDNDADIATEGSLDLDIDEPDHQRLTDRYIPLGAELDLGGSEGEQEQFSVENPETEPLQPEPEPLLQEPEPESLLQEPEPLQQEPAVQDEFEDEFEGRLGAVEEEQQQLLVDEGVPENEVEAGAVTEGSLDLDVGAHVEDEDDDADVFESNERLESPSATYVNTTLASNASSLGGHEPAPAHAQSLIDPYRDDVNGDVTNVDRGGDGVRVALAVDDITVIEPTTETKLLDHKGNGDAVVPMPLIRKGFPPPFPIGYNDENLHKGNWGHKMEFMCAIFCVIFNIDSFVQFPFLMYDNGGVVFLIPYMTALFALILPLVLIEISLGQFASCSFLTCWKFCPLLKGLSVGMLLQLLGFAFLWGPFSGHSLYYIFTIFLPADNLLYTSCSNAWNDDVAPCQSVVPAVALAPGMNGTNYTMADDPFDGSSYQEMISNLTAVTPEFQYYKNQVLMQVDSTNSLGYPLQHLMIALAVAWLVAFHIILFGIKSFGKVAYILFSAHILLLFVLLIRGAILDGAMEGITMLFFPDVGKLLEVQVWSKAFNSAMYTFAPMCGILMSLSSYNKFHNNCFMDSVVLILGALFINLLSAVTFFCYVGYGNKVLDMKPLNLTDRTTGETIFVMFTTIFGTLPHARIMSFLLFFFTFLSSLSFQVVVAISLVIGFLDVLGYRHSWKAIIPVSFLVTVVCFGGGLLFITPEGPHFWGVLYKFFLPHIPFLLSIIMPLALTWIYGTIPAWKFLKFQRDIKAMVGCFPIVFQGLFAGLEAVVLPLVISVAWVYNLYLVFSVIDLNFVDYQGWHIAVAIIFAFVPLIIGFLSGAVMELCKYVTVYKYFTELFWLASMPLREWGPAVEENRTEHDYPVVKSPGDDLVVAEGKYREYSQENVNNANDNGLQQGHGYNVSMNNEGSSNPPSPRDKQDNVYPSSCDTLDRDQDPAVNSNATLPAGTPLLGLSLCSHETTL</sequence>
<protein>
    <submittedName>
        <fullName evidence="10">Uncharacterized protein</fullName>
    </submittedName>
</protein>